<accession>A0A418QLF7</accession>
<sequence>MPGWETGWSEAAGRRQLRQPSCLPGHSHRLLLAAKGQPKTRFWRAHRQEWRLPGRFTQVFEPIQSKKYPLVGIV</sequence>
<name>A0A418QLF7_9BACT</name>
<dbReference type="AlphaFoldDB" id="A0A418QLF7"/>
<reference evidence="1 2" key="1">
    <citation type="submission" date="2018-09" db="EMBL/GenBank/DDBJ databases">
        <authorList>
            <person name="Zeman M."/>
            <person name="Pardy F."/>
        </authorList>
    </citation>
    <scope>NUCLEOTIDE SEQUENCE [LARGE SCALE GENOMIC DNA]</scope>
    <source>
        <strain evidence="1 2">CCM 8852</strain>
    </source>
</reference>
<evidence type="ECO:0000313" key="1">
    <source>
        <dbReference type="EMBL" id="RIY06093.1"/>
    </source>
</evidence>
<evidence type="ECO:0000313" key="2">
    <source>
        <dbReference type="Proteomes" id="UP000284250"/>
    </source>
</evidence>
<organism evidence="1 2">
    <name type="scientific">Hymenobacter rubripertinctus</name>
    <dbReference type="NCBI Taxonomy" id="2029981"/>
    <lineage>
        <taxon>Bacteria</taxon>
        <taxon>Pseudomonadati</taxon>
        <taxon>Bacteroidota</taxon>
        <taxon>Cytophagia</taxon>
        <taxon>Cytophagales</taxon>
        <taxon>Hymenobacteraceae</taxon>
        <taxon>Hymenobacter</taxon>
    </lineage>
</organism>
<reference evidence="1 2" key="2">
    <citation type="submission" date="2019-01" db="EMBL/GenBank/DDBJ databases">
        <title>Hymenobacter humicola sp. nov., isolated from soils in Antarctica.</title>
        <authorList>
            <person name="Sedlacek I."/>
            <person name="Holochova P."/>
            <person name="Kralova S."/>
            <person name="Pantucek R."/>
            <person name="Stankova E."/>
            <person name="Vrbovska V."/>
            <person name="Kristofova L."/>
            <person name="Svec P."/>
            <person name="Busse H.-J."/>
        </authorList>
    </citation>
    <scope>NUCLEOTIDE SEQUENCE [LARGE SCALE GENOMIC DNA]</scope>
    <source>
        <strain evidence="1 2">CCM 8852</strain>
    </source>
</reference>
<comment type="caution">
    <text evidence="1">The sequence shown here is derived from an EMBL/GenBank/DDBJ whole genome shotgun (WGS) entry which is preliminary data.</text>
</comment>
<proteinExistence type="predicted"/>
<protein>
    <submittedName>
        <fullName evidence="1">Uncharacterized protein</fullName>
    </submittedName>
</protein>
<dbReference type="EMBL" id="QYCN01000044">
    <property type="protein sequence ID" value="RIY06093.1"/>
    <property type="molecule type" value="Genomic_DNA"/>
</dbReference>
<keyword evidence="2" id="KW-1185">Reference proteome</keyword>
<dbReference type="Proteomes" id="UP000284250">
    <property type="component" value="Unassembled WGS sequence"/>
</dbReference>
<gene>
    <name evidence="1" type="ORF">D0T11_19335</name>
</gene>